<evidence type="ECO:0000313" key="9">
    <source>
        <dbReference type="Proteomes" id="UP001342418"/>
    </source>
</evidence>
<comment type="similarity">
    <text evidence="6">Belongs to the PINc/VapC protein family.</text>
</comment>
<evidence type="ECO:0000256" key="2">
    <source>
        <dbReference type="ARBA" id="ARBA00022722"/>
    </source>
</evidence>
<dbReference type="HAMAP" id="MF_00265">
    <property type="entry name" value="VapC_Nob1"/>
    <property type="match status" value="1"/>
</dbReference>
<dbReference type="EMBL" id="CP030941">
    <property type="protein sequence ID" value="UUP18540.1"/>
    <property type="molecule type" value="Genomic_DNA"/>
</dbReference>
<dbReference type="PANTHER" id="PTHR35901">
    <property type="entry name" value="RIBONUCLEASE VAPC3"/>
    <property type="match status" value="1"/>
</dbReference>
<name>A0ABY5MKN6_9HYPH</name>
<protein>
    <recommendedName>
        <fullName evidence="6">Ribonuclease VapC</fullName>
        <shortName evidence="6">RNase VapC</shortName>
        <ecNumber evidence="6">3.1.-.-</ecNumber>
    </recommendedName>
    <alternativeName>
        <fullName evidence="6">Toxin VapC</fullName>
    </alternativeName>
</protein>
<evidence type="ECO:0000256" key="3">
    <source>
        <dbReference type="ARBA" id="ARBA00022723"/>
    </source>
</evidence>
<evidence type="ECO:0000256" key="6">
    <source>
        <dbReference type="HAMAP-Rule" id="MF_00265"/>
    </source>
</evidence>
<accession>A0ABY5MKN6</accession>
<dbReference type="InterPro" id="IPR044153">
    <property type="entry name" value="PIN_Pae0151-like"/>
</dbReference>
<keyword evidence="5 6" id="KW-0460">Magnesium</keyword>
<gene>
    <name evidence="8" type="primary">vapC_2</name>
    <name evidence="6" type="synonym">vapC</name>
    <name evidence="8" type="ORF">NTH_03023</name>
</gene>
<evidence type="ECO:0000256" key="4">
    <source>
        <dbReference type="ARBA" id="ARBA00022801"/>
    </source>
</evidence>
<feature type="domain" description="PIN" evidence="7">
    <location>
        <begin position="4"/>
        <end position="125"/>
    </location>
</feature>
<dbReference type="EC" id="3.1.-.-" evidence="6"/>
<evidence type="ECO:0000256" key="1">
    <source>
        <dbReference type="ARBA" id="ARBA00022649"/>
    </source>
</evidence>
<dbReference type="SUPFAM" id="SSF88723">
    <property type="entry name" value="PIN domain-like"/>
    <property type="match status" value="1"/>
</dbReference>
<dbReference type="Proteomes" id="UP001342418">
    <property type="component" value="Chromosome"/>
</dbReference>
<keyword evidence="4 6" id="KW-0378">Hydrolase</keyword>
<evidence type="ECO:0000313" key="8">
    <source>
        <dbReference type="EMBL" id="UUP18540.1"/>
    </source>
</evidence>
<dbReference type="CDD" id="cd09873">
    <property type="entry name" value="PIN_Pae0151-like"/>
    <property type="match status" value="1"/>
</dbReference>
<keyword evidence="3 6" id="KW-0479">Metal-binding</keyword>
<dbReference type="GO" id="GO:0016787">
    <property type="term" value="F:hydrolase activity"/>
    <property type="evidence" value="ECO:0007669"/>
    <property type="project" value="UniProtKB-KW"/>
</dbReference>
<dbReference type="InterPro" id="IPR029060">
    <property type="entry name" value="PIN-like_dom_sf"/>
</dbReference>
<keyword evidence="8" id="KW-0255">Endonuclease</keyword>
<reference evidence="8 9" key="1">
    <citation type="submission" date="2018-07" db="EMBL/GenBank/DDBJ databases">
        <title>Genome sequence of Nitratireductor thuwali#1536.</title>
        <authorList>
            <person name="Michoud G."/>
            <person name="Merlino G."/>
            <person name="Sefrji F.O."/>
            <person name="Daffonchio D."/>
        </authorList>
    </citation>
    <scope>NUCLEOTIDE SEQUENCE [LARGE SCALE GENOMIC DNA]</scope>
    <source>
        <strain evidence="9">Nit1536</strain>
    </source>
</reference>
<organism evidence="8 9">
    <name type="scientific">Nitratireductor thuwali</name>
    <dbReference type="NCBI Taxonomy" id="2267699"/>
    <lineage>
        <taxon>Bacteria</taxon>
        <taxon>Pseudomonadati</taxon>
        <taxon>Pseudomonadota</taxon>
        <taxon>Alphaproteobacteria</taxon>
        <taxon>Hyphomicrobiales</taxon>
        <taxon>Phyllobacteriaceae</taxon>
        <taxon>Nitratireductor</taxon>
    </lineage>
</organism>
<keyword evidence="1 6" id="KW-1277">Toxin-antitoxin system</keyword>
<dbReference type="RefSeq" id="WP_338530764.1">
    <property type="nucleotide sequence ID" value="NZ_CP030941.1"/>
</dbReference>
<keyword evidence="2 6" id="KW-0540">Nuclease</keyword>
<dbReference type="InterPro" id="IPR022907">
    <property type="entry name" value="VapC_family"/>
</dbReference>
<dbReference type="Gene3D" id="3.40.50.1010">
    <property type="entry name" value="5'-nuclease"/>
    <property type="match status" value="1"/>
</dbReference>
<dbReference type="InterPro" id="IPR002716">
    <property type="entry name" value="PIN_dom"/>
</dbReference>
<feature type="binding site" evidence="6">
    <location>
        <position position="6"/>
    </location>
    <ligand>
        <name>Mg(2+)</name>
        <dbReference type="ChEBI" id="CHEBI:18420"/>
    </ligand>
</feature>
<dbReference type="PANTHER" id="PTHR35901:SF1">
    <property type="entry name" value="EXONUCLEASE VAPC9"/>
    <property type="match status" value="1"/>
</dbReference>
<keyword evidence="6" id="KW-0800">Toxin</keyword>
<comment type="function">
    <text evidence="6">Toxic component of a toxin-antitoxin (TA) system. An RNase.</text>
</comment>
<feature type="binding site" evidence="6">
    <location>
        <position position="99"/>
    </location>
    <ligand>
        <name>Mg(2+)</name>
        <dbReference type="ChEBI" id="CHEBI:18420"/>
    </ligand>
</feature>
<dbReference type="GO" id="GO:0004519">
    <property type="term" value="F:endonuclease activity"/>
    <property type="evidence" value="ECO:0007669"/>
    <property type="project" value="UniProtKB-KW"/>
</dbReference>
<dbReference type="Pfam" id="PF01850">
    <property type="entry name" value="PIN"/>
    <property type="match status" value="1"/>
</dbReference>
<keyword evidence="9" id="KW-1185">Reference proteome</keyword>
<sequence>MPFILDASVTAAWLLPDEEHPLATHLEDHLLHDHFLVPPIWWFEVRNLLVVAERRMRLTLEQTAAIIANLAIYPIVEDNDVDEQVLLQLARAHALSIYDASYLELAGRLRLPLATLDNKLLRAAEAASIRLVVP</sequence>
<evidence type="ECO:0000256" key="5">
    <source>
        <dbReference type="ARBA" id="ARBA00022842"/>
    </source>
</evidence>
<evidence type="ECO:0000259" key="7">
    <source>
        <dbReference type="Pfam" id="PF01850"/>
    </source>
</evidence>
<comment type="cofactor">
    <cofactor evidence="6">
        <name>Mg(2+)</name>
        <dbReference type="ChEBI" id="CHEBI:18420"/>
    </cofactor>
</comment>
<proteinExistence type="inferred from homology"/>
<dbReference type="InterPro" id="IPR051619">
    <property type="entry name" value="TypeII_TA_RNase_PINc/VapC"/>
</dbReference>